<dbReference type="HAMAP" id="MF_00195">
    <property type="entry name" value="GTPase_Der"/>
    <property type="match status" value="1"/>
</dbReference>
<dbReference type="PROSITE" id="PS51712">
    <property type="entry name" value="G_ENGA"/>
    <property type="match status" value="2"/>
</dbReference>
<keyword evidence="5 8" id="KW-0547">Nucleotide-binding</keyword>
<gene>
    <name evidence="8" type="primary">der</name>
    <name evidence="12" type="ORF">EWU20_02980</name>
</gene>
<dbReference type="InterPro" id="IPR016484">
    <property type="entry name" value="GTPase_Der"/>
</dbReference>
<dbReference type="InterPro" id="IPR005225">
    <property type="entry name" value="Small_GTP-bd"/>
</dbReference>
<evidence type="ECO:0000256" key="2">
    <source>
        <dbReference type="ARBA" id="ARBA00020953"/>
    </source>
</evidence>
<dbReference type="Gene3D" id="3.40.50.300">
    <property type="entry name" value="P-loop containing nucleotide triphosphate hydrolases"/>
    <property type="match status" value="2"/>
</dbReference>
<evidence type="ECO:0000256" key="5">
    <source>
        <dbReference type="ARBA" id="ARBA00022741"/>
    </source>
</evidence>
<feature type="binding site" evidence="8">
    <location>
        <begin position="229"/>
        <end position="233"/>
    </location>
    <ligand>
        <name>GTP</name>
        <dbReference type="ChEBI" id="CHEBI:37565"/>
        <label>2</label>
    </ligand>
</feature>
<evidence type="ECO:0000313" key="12">
    <source>
        <dbReference type="EMBL" id="TBH75564.1"/>
    </source>
</evidence>
<dbReference type="FunFam" id="3.30.300.20:FF:000004">
    <property type="entry name" value="GTPase Der"/>
    <property type="match status" value="1"/>
</dbReference>
<evidence type="ECO:0000256" key="6">
    <source>
        <dbReference type="ARBA" id="ARBA00023134"/>
    </source>
</evidence>
<feature type="binding site" evidence="8">
    <location>
        <begin position="119"/>
        <end position="122"/>
    </location>
    <ligand>
        <name>GTP</name>
        <dbReference type="ChEBI" id="CHEBI:37565"/>
        <label>1</label>
    </ligand>
</feature>
<dbReference type="RefSeq" id="WP_130922666.1">
    <property type="nucleotide sequence ID" value="NZ_CP049835.1"/>
</dbReference>
<dbReference type="GO" id="GO:0043022">
    <property type="term" value="F:ribosome binding"/>
    <property type="evidence" value="ECO:0007669"/>
    <property type="project" value="TreeGrafter"/>
</dbReference>
<keyword evidence="13" id="KW-1185">Reference proteome</keyword>
<evidence type="ECO:0000256" key="4">
    <source>
        <dbReference type="ARBA" id="ARBA00022737"/>
    </source>
</evidence>
<dbReference type="InterPro" id="IPR006073">
    <property type="entry name" value="GTP-bd"/>
</dbReference>
<comment type="function">
    <text evidence="8 10">GTPase that plays an essential role in the late steps of ribosome biogenesis.</text>
</comment>
<comment type="subunit">
    <text evidence="8">Associates with the 50S ribosomal subunit.</text>
</comment>
<dbReference type="PIRSF" id="PIRSF006485">
    <property type="entry name" value="GTP-binding_EngA"/>
    <property type="match status" value="1"/>
</dbReference>
<dbReference type="PANTHER" id="PTHR43834:SF6">
    <property type="entry name" value="GTPASE DER"/>
    <property type="match status" value="1"/>
</dbReference>
<dbReference type="NCBIfam" id="TIGR03594">
    <property type="entry name" value="GTPase_EngA"/>
    <property type="match status" value="1"/>
</dbReference>
<dbReference type="InterPro" id="IPR031166">
    <property type="entry name" value="G_ENGA"/>
</dbReference>
<evidence type="ECO:0000256" key="1">
    <source>
        <dbReference type="ARBA" id="ARBA00008279"/>
    </source>
</evidence>
<dbReference type="EMBL" id="SEWY01000001">
    <property type="protein sequence ID" value="TBH75564.1"/>
    <property type="molecule type" value="Genomic_DNA"/>
</dbReference>
<dbReference type="InterPro" id="IPR015946">
    <property type="entry name" value="KH_dom-like_a/b"/>
</dbReference>
<proteinExistence type="inferred from homology"/>
<accession>A0A4Q9BHD3</accession>
<comment type="caution">
    <text evidence="12">The sequence shown here is derived from an EMBL/GenBank/DDBJ whole genome shotgun (WGS) entry which is preliminary data.</text>
</comment>
<dbReference type="FunFam" id="3.40.50.300:FF:000953">
    <property type="entry name" value="GTPase Der"/>
    <property type="match status" value="1"/>
</dbReference>
<dbReference type="GO" id="GO:0005525">
    <property type="term" value="F:GTP binding"/>
    <property type="evidence" value="ECO:0007669"/>
    <property type="project" value="UniProtKB-UniRule"/>
</dbReference>
<dbReference type="OrthoDB" id="9805918at2"/>
<dbReference type="PRINTS" id="PR00326">
    <property type="entry name" value="GTP1OBG"/>
</dbReference>
<dbReference type="Pfam" id="PF14714">
    <property type="entry name" value="KH_dom-like"/>
    <property type="match status" value="1"/>
</dbReference>
<organism evidence="12 13">
    <name type="scientific">Aquirufa antheringensis</name>
    <dbReference type="NCBI Taxonomy" id="2516559"/>
    <lineage>
        <taxon>Bacteria</taxon>
        <taxon>Pseudomonadati</taxon>
        <taxon>Bacteroidota</taxon>
        <taxon>Cytophagia</taxon>
        <taxon>Cytophagales</taxon>
        <taxon>Flectobacillaceae</taxon>
        <taxon>Aquirufa</taxon>
    </lineage>
</organism>
<keyword evidence="6 8" id="KW-0342">GTP-binding</keyword>
<evidence type="ECO:0000313" key="13">
    <source>
        <dbReference type="Proteomes" id="UP000293583"/>
    </source>
</evidence>
<sequence length="440" mass="49446">MSNIIAIVGRPNVGKSTLFNRLIEQKKAIMDNLSGVTRDRHYGYGQWTGRFFTVIDTGGYVHGSEDKFEGAIREQVELAIEEAAVLLFVVDCSTGLTDLDKDFANVLRRSKKPVILIANKADTHEKAYAAAEFYELGLGDPFAIAAESGSGTGDMLDVMVSHFKDEGIENPELGIPRVAILGRPNVGKSSFLNAILGKDRSIVTDEAGTTRDAIQNHYTMFGKDFIITDTAGIRRKARIDDNIEYYSVLRSMKALEECDVAIIIIDATTIDPLTGLEAQDMNIVSMADKAKKGIVLMINKWDLVAKDTNTAIQLEKAIKERMAPLNYMPVIFTSVMEKKRIFQALELMLKVYENRTQKISTSKLNDVMLDVIASYPPPAWKGKYIKIKYCTQVSTPYPTFIFFCNLPQYIKESYERYLENQMRKAFNLEGTPISLFFRKK</sequence>
<dbReference type="Pfam" id="PF01926">
    <property type="entry name" value="MMR_HSR1"/>
    <property type="match status" value="2"/>
</dbReference>
<reference evidence="12 13" key="1">
    <citation type="submission" date="2019-02" db="EMBL/GenBank/DDBJ databases">
        <title>Genome of a new Bacteroidetes strain.</title>
        <authorList>
            <person name="Pitt A."/>
        </authorList>
    </citation>
    <scope>NUCLEOTIDE SEQUENCE [LARGE SCALE GENOMIC DNA]</scope>
    <source>
        <strain evidence="12 13">103A-SOEBACH</strain>
    </source>
</reference>
<evidence type="ECO:0000256" key="8">
    <source>
        <dbReference type="HAMAP-Rule" id="MF_00195"/>
    </source>
</evidence>
<evidence type="ECO:0000259" key="11">
    <source>
        <dbReference type="PROSITE" id="PS51712"/>
    </source>
</evidence>
<dbReference type="Gene3D" id="3.30.300.20">
    <property type="match status" value="1"/>
</dbReference>
<dbReference type="GO" id="GO:0042254">
    <property type="term" value="P:ribosome biogenesis"/>
    <property type="evidence" value="ECO:0007669"/>
    <property type="project" value="UniProtKB-KW"/>
</dbReference>
<evidence type="ECO:0000256" key="9">
    <source>
        <dbReference type="PROSITE-ProRule" id="PRU01049"/>
    </source>
</evidence>
<feature type="binding site" evidence="8">
    <location>
        <begin position="182"/>
        <end position="189"/>
    </location>
    <ligand>
        <name>GTP</name>
        <dbReference type="ChEBI" id="CHEBI:37565"/>
        <label>2</label>
    </ligand>
</feature>
<feature type="binding site" evidence="8">
    <location>
        <begin position="299"/>
        <end position="302"/>
    </location>
    <ligand>
        <name>GTP</name>
        <dbReference type="ChEBI" id="CHEBI:37565"/>
        <label>2</label>
    </ligand>
</feature>
<keyword evidence="4 10" id="KW-0677">Repeat</keyword>
<dbReference type="CDD" id="cd01895">
    <property type="entry name" value="EngA2"/>
    <property type="match status" value="1"/>
</dbReference>
<feature type="domain" description="EngA-type G" evidence="11">
    <location>
        <begin position="3"/>
        <end position="167"/>
    </location>
</feature>
<evidence type="ECO:0000256" key="10">
    <source>
        <dbReference type="RuleBase" id="RU004481"/>
    </source>
</evidence>
<dbReference type="SUPFAM" id="SSF52540">
    <property type="entry name" value="P-loop containing nucleoside triphosphate hydrolases"/>
    <property type="match status" value="2"/>
</dbReference>
<evidence type="ECO:0000256" key="3">
    <source>
        <dbReference type="ARBA" id="ARBA00022517"/>
    </source>
</evidence>
<keyword evidence="3 8" id="KW-0690">Ribosome biogenesis</keyword>
<comment type="similarity">
    <text evidence="1 8 9 10">Belongs to the TRAFAC class TrmE-Era-EngA-EngB-Septin-like GTPase superfamily. EngA (Der) GTPase family.</text>
</comment>
<evidence type="ECO:0000256" key="7">
    <source>
        <dbReference type="ARBA" id="ARBA00032345"/>
    </source>
</evidence>
<dbReference type="InterPro" id="IPR032859">
    <property type="entry name" value="KH_dom-like"/>
</dbReference>
<dbReference type="InterPro" id="IPR027417">
    <property type="entry name" value="P-loop_NTPase"/>
</dbReference>
<protein>
    <recommendedName>
        <fullName evidence="2 8">GTPase Der</fullName>
    </recommendedName>
    <alternativeName>
        <fullName evidence="7 8">GTP-binding protein EngA</fullName>
    </alternativeName>
</protein>
<feature type="domain" description="EngA-type G" evidence="11">
    <location>
        <begin position="176"/>
        <end position="356"/>
    </location>
</feature>
<dbReference type="PANTHER" id="PTHR43834">
    <property type="entry name" value="GTPASE DER"/>
    <property type="match status" value="1"/>
</dbReference>
<feature type="binding site" evidence="8">
    <location>
        <begin position="9"/>
        <end position="16"/>
    </location>
    <ligand>
        <name>GTP</name>
        <dbReference type="ChEBI" id="CHEBI:37565"/>
        <label>1</label>
    </ligand>
</feature>
<name>A0A4Q9BHD3_9BACT</name>
<dbReference type="AlphaFoldDB" id="A0A4Q9BHD3"/>
<dbReference type="Proteomes" id="UP000293583">
    <property type="component" value="Unassembled WGS sequence"/>
</dbReference>
<feature type="binding site" evidence="8">
    <location>
        <begin position="56"/>
        <end position="60"/>
    </location>
    <ligand>
        <name>GTP</name>
        <dbReference type="ChEBI" id="CHEBI:37565"/>
        <label>1</label>
    </ligand>
</feature>
<dbReference type="CDD" id="cd01894">
    <property type="entry name" value="EngA1"/>
    <property type="match status" value="1"/>
</dbReference>
<dbReference type="NCBIfam" id="TIGR00231">
    <property type="entry name" value="small_GTP"/>
    <property type="match status" value="2"/>
</dbReference>